<name>A0ABQ2CY21_9DEIO</name>
<organism evidence="2 3">
    <name type="scientific">Deinococcus roseus</name>
    <dbReference type="NCBI Taxonomy" id="392414"/>
    <lineage>
        <taxon>Bacteria</taxon>
        <taxon>Thermotogati</taxon>
        <taxon>Deinococcota</taxon>
        <taxon>Deinococci</taxon>
        <taxon>Deinococcales</taxon>
        <taxon>Deinococcaceae</taxon>
        <taxon>Deinococcus</taxon>
    </lineage>
</organism>
<dbReference type="InterPro" id="IPR016181">
    <property type="entry name" value="Acyl_CoA_acyltransferase"/>
</dbReference>
<dbReference type="SUPFAM" id="SSF55729">
    <property type="entry name" value="Acyl-CoA N-acyltransferases (Nat)"/>
    <property type="match status" value="1"/>
</dbReference>
<comment type="caution">
    <text evidence="2">The sequence shown here is derived from an EMBL/GenBank/DDBJ whole genome shotgun (WGS) entry which is preliminary data.</text>
</comment>
<dbReference type="Gene3D" id="3.40.630.30">
    <property type="match status" value="1"/>
</dbReference>
<accession>A0ABQ2CY21</accession>
<evidence type="ECO:0000313" key="2">
    <source>
        <dbReference type="EMBL" id="GGJ25460.1"/>
    </source>
</evidence>
<keyword evidence="3" id="KW-1185">Reference proteome</keyword>
<feature type="domain" description="N-acetyltransferase" evidence="1">
    <location>
        <begin position="31"/>
        <end position="164"/>
    </location>
</feature>
<dbReference type="Proteomes" id="UP000632222">
    <property type="component" value="Unassembled WGS sequence"/>
</dbReference>
<evidence type="ECO:0000259" key="1">
    <source>
        <dbReference type="PROSITE" id="PS51186"/>
    </source>
</evidence>
<sequence length="164" mass="19120">MSDMQKTITHLEMTHPDQLNPKYSTEENFKIQVPAIQDHRLNRFFYQWVGKDYRWTDRLSWPEEKWQAFAEQPGMQLLIASLKDTPIGFAELKKEGTEFEISIFGLADRYIGLGLGGHFLTLVIQAAWDLGASRVFLNTCDWDHPHALKNYLARGFQVYREVVV</sequence>
<protein>
    <submittedName>
        <fullName evidence="2">N-acetyltransferase</fullName>
    </submittedName>
</protein>
<proteinExistence type="predicted"/>
<evidence type="ECO:0000313" key="3">
    <source>
        <dbReference type="Proteomes" id="UP000632222"/>
    </source>
</evidence>
<dbReference type="EMBL" id="BMOD01000002">
    <property type="protein sequence ID" value="GGJ25460.1"/>
    <property type="molecule type" value="Genomic_DNA"/>
</dbReference>
<dbReference type="Pfam" id="PF00583">
    <property type="entry name" value="Acetyltransf_1"/>
    <property type="match status" value="1"/>
</dbReference>
<reference evidence="3" key="1">
    <citation type="journal article" date="2019" name="Int. J. Syst. Evol. Microbiol.">
        <title>The Global Catalogue of Microorganisms (GCM) 10K type strain sequencing project: providing services to taxonomists for standard genome sequencing and annotation.</title>
        <authorList>
            <consortium name="The Broad Institute Genomics Platform"/>
            <consortium name="The Broad Institute Genome Sequencing Center for Infectious Disease"/>
            <person name="Wu L."/>
            <person name="Ma J."/>
        </authorList>
    </citation>
    <scope>NUCLEOTIDE SEQUENCE [LARGE SCALE GENOMIC DNA]</scope>
    <source>
        <strain evidence="3">JCM 14370</strain>
    </source>
</reference>
<dbReference type="PROSITE" id="PS51186">
    <property type="entry name" value="GNAT"/>
    <property type="match status" value="1"/>
</dbReference>
<dbReference type="InterPro" id="IPR000182">
    <property type="entry name" value="GNAT_dom"/>
</dbReference>
<gene>
    <name evidence="2" type="ORF">GCM10008938_09460</name>
</gene>